<dbReference type="InterPro" id="IPR021449">
    <property type="entry name" value="DUF3099"/>
</dbReference>
<dbReference type="AlphaFoldDB" id="A0A3A9Z2J8"/>
<evidence type="ECO:0000313" key="2">
    <source>
        <dbReference type="EMBL" id="RKN42463.1"/>
    </source>
</evidence>
<gene>
    <name evidence="2" type="ORF">D7294_13740</name>
</gene>
<protein>
    <submittedName>
        <fullName evidence="2">DUF3099 domain-containing protein</fullName>
    </submittedName>
</protein>
<name>A0A3A9Z2J8_9ACTN</name>
<accession>A0A3A9Z2J8</accession>
<proteinExistence type="predicted"/>
<organism evidence="2 3">
    <name type="scientific">Streptomyces hoynatensis</name>
    <dbReference type="NCBI Taxonomy" id="1141874"/>
    <lineage>
        <taxon>Bacteria</taxon>
        <taxon>Bacillati</taxon>
        <taxon>Actinomycetota</taxon>
        <taxon>Actinomycetes</taxon>
        <taxon>Kitasatosporales</taxon>
        <taxon>Streptomycetaceae</taxon>
        <taxon>Streptomyces</taxon>
    </lineage>
</organism>
<keyword evidence="1" id="KW-0812">Transmembrane</keyword>
<reference evidence="2 3" key="1">
    <citation type="journal article" date="2014" name="Int. J. Syst. Evol. Microbiol.">
        <title>Streptomyces hoynatensis sp. nov., isolated from deep marine sediment.</title>
        <authorList>
            <person name="Veyisoglu A."/>
            <person name="Sahin N."/>
        </authorList>
    </citation>
    <scope>NUCLEOTIDE SEQUENCE [LARGE SCALE GENOMIC DNA]</scope>
    <source>
        <strain evidence="2 3">KCTC 29097</strain>
    </source>
</reference>
<dbReference type="OrthoDB" id="4229919at2"/>
<evidence type="ECO:0000313" key="3">
    <source>
        <dbReference type="Proteomes" id="UP000272474"/>
    </source>
</evidence>
<keyword evidence="3" id="KW-1185">Reference proteome</keyword>
<feature type="transmembrane region" description="Helical" evidence="1">
    <location>
        <begin position="39"/>
        <end position="57"/>
    </location>
</feature>
<keyword evidence="1" id="KW-1133">Transmembrane helix</keyword>
<dbReference type="Proteomes" id="UP000272474">
    <property type="component" value="Unassembled WGS sequence"/>
</dbReference>
<evidence type="ECO:0000256" key="1">
    <source>
        <dbReference type="SAM" id="Phobius"/>
    </source>
</evidence>
<keyword evidence="1" id="KW-0472">Membrane</keyword>
<comment type="caution">
    <text evidence="2">The sequence shown here is derived from an EMBL/GenBank/DDBJ whole genome shotgun (WGS) entry which is preliminary data.</text>
</comment>
<dbReference type="EMBL" id="RBAL01000006">
    <property type="protein sequence ID" value="RKN42463.1"/>
    <property type="molecule type" value="Genomic_DNA"/>
</dbReference>
<dbReference type="RefSeq" id="WP_120679248.1">
    <property type="nucleotide sequence ID" value="NZ_RBAL01000006.1"/>
</dbReference>
<feature type="transmembrane region" description="Helical" evidence="1">
    <location>
        <begin position="63"/>
        <end position="84"/>
    </location>
</feature>
<dbReference type="Pfam" id="PF11298">
    <property type="entry name" value="DUF3099"/>
    <property type="match status" value="1"/>
</dbReference>
<sequence>MKKPERHSARKGGPEPAVFRITEARQSLQDDVRGRQRRYVLSMLVRTAAVLLTVLLWNVSRPVAAVTLVVGAVLPYFAVVIANAGRENVSALPSGLLGTAHRALPPGGEELHKRS</sequence>